<dbReference type="Proteomes" id="UP000702425">
    <property type="component" value="Unassembled WGS sequence"/>
</dbReference>
<comment type="caution">
    <text evidence="2">The sequence shown here is derived from an EMBL/GenBank/DDBJ whole genome shotgun (WGS) entry which is preliminary data.</text>
</comment>
<protein>
    <recommendedName>
        <fullName evidence="1">Transposase IS204/IS1001/IS1096/IS1165 DDE domain-containing protein</fullName>
    </recommendedName>
</protein>
<dbReference type="PANTHER" id="PTHR33498:SF1">
    <property type="entry name" value="TRANSPOSASE FOR INSERTION SEQUENCE ELEMENT IS1557"/>
    <property type="match status" value="1"/>
</dbReference>
<dbReference type="Pfam" id="PF01610">
    <property type="entry name" value="DDE_Tnp_ISL3"/>
    <property type="match status" value="1"/>
</dbReference>
<reference evidence="2 3" key="1">
    <citation type="journal article" date="2020" name="Sci. Rep.">
        <title>A novel cyanobacterial geosmin producer, revising GeoA distribution and dispersion patterns in Bacteria.</title>
        <authorList>
            <person name="Churro C."/>
            <person name="Semedo-Aguiar A.P."/>
            <person name="Silva A.D."/>
            <person name="Pereira-Leal J.B."/>
            <person name="Leite R.B."/>
        </authorList>
    </citation>
    <scope>NUCLEOTIDE SEQUENCE [LARGE SCALE GENOMIC DNA]</scope>
    <source>
        <strain evidence="2 3">IPMA8</strain>
    </source>
</reference>
<evidence type="ECO:0000313" key="2">
    <source>
        <dbReference type="EMBL" id="NQE38581.1"/>
    </source>
</evidence>
<dbReference type="InterPro" id="IPR047951">
    <property type="entry name" value="Transpos_ISL3"/>
</dbReference>
<proteinExistence type="predicted"/>
<name>A0ABX2D7Z1_9CYAN</name>
<accession>A0ABX2D7Z1</accession>
<sequence length="169" mass="19823">MWGGFPKVIEQVFPKAKIVIDRFHVMKAVNKDLNKLRRAVGITDRGNKYLLLSNRSNLSSDQIERLAIILEKSECLRIAYEMKEEFREIYDTDMTVKIAQTKFKDWLNYAKRFFQESGSTIVNHFEGICNYFINSTTSGVMEGINNRIKLIMRQGYGFSNFDNFRERVL</sequence>
<evidence type="ECO:0000259" key="1">
    <source>
        <dbReference type="Pfam" id="PF01610"/>
    </source>
</evidence>
<keyword evidence="3" id="KW-1185">Reference proteome</keyword>
<gene>
    <name evidence="2" type="ORF">E5S67_06366</name>
</gene>
<organism evidence="2 3">
    <name type="scientific">Microcoleus asticus IPMA8</name>
    <dbReference type="NCBI Taxonomy" id="2563858"/>
    <lineage>
        <taxon>Bacteria</taxon>
        <taxon>Bacillati</taxon>
        <taxon>Cyanobacteriota</taxon>
        <taxon>Cyanophyceae</taxon>
        <taxon>Oscillatoriophycideae</taxon>
        <taxon>Oscillatoriales</taxon>
        <taxon>Microcoleaceae</taxon>
        <taxon>Microcoleus</taxon>
        <taxon>Microcoleus asticus</taxon>
    </lineage>
</organism>
<feature type="domain" description="Transposase IS204/IS1001/IS1096/IS1165 DDE" evidence="1">
    <location>
        <begin position="1"/>
        <end position="168"/>
    </location>
</feature>
<dbReference type="PANTHER" id="PTHR33498">
    <property type="entry name" value="TRANSPOSASE FOR INSERTION SEQUENCE ELEMENT IS1557"/>
    <property type="match status" value="1"/>
</dbReference>
<dbReference type="InterPro" id="IPR002560">
    <property type="entry name" value="Transposase_DDE"/>
</dbReference>
<dbReference type="EMBL" id="SRRZ01000266">
    <property type="protein sequence ID" value="NQE38581.1"/>
    <property type="molecule type" value="Genomic_DNA"/>
</dbReference>
<evidence type="ECO:0000313" key="3">
    <source>
        <dbReference type="Proteomes" id="UP000702425"/>
    </source>
</evidence>